<reference evidence="4 5" key="1">
    <citation type="submission" date="2020-03" db="EMBL/GenBank/DDBJ databases">
        <authorList>
            <person name="Zhang L."/>
            <person name="Han X."/>
            <person name="Chen Y."/>
            <person name="Yu Y."/>
        </authorList>
    </citation>
    <scope>NUCLEOTIDE SEQUENCE [LARGE SCALE GENOMIC DNA]</scope>
    <source>
        <strain evidence="4 5">A1254</strain>
        <plasmid evidence="5">pa1254_2</plasmid>
    </source>
</reference>
<dbReference type="GO" id="GO:0005524">
    <property type="term" value="F:ATP binding"/>
    <property type="evidence" value="ECO:0007669"/>
    <property type="project" value="UniProtKB-UniRule"/>
</dbReference>
<gene>
    <name evidence="4" type="primary">virB11</name>
    <name evidence="4" type="ORF">G8E09_19670</name>
</gene>
<sequence>MNAELTLDKGLVLKNLLRMGGIYDLIEMEGLTEIWVNKPQQAYIETYEGREEKQLPKLTFEFLLKLANAFAVFNATHITKSNPIVNGTFPTGERAQVVIPPAVPDGTISITIRKPSRTRLSIQDYVDSDKFSGFVDVTKSIQEKKEKAKGLEVQLDELGVPSDVFLNDFELEMLRAKKVGDVPKFLDLAVKNKLNIVFVGATGSGKTTITKAVINDYLPKDTRVITIEDTAELELPYHDNHVHLFYGEHATPKELIKSCMRMKPDRIFLTELRGDETWDYLSLLNTGHNGSITTVHANSAYDAYTRIATLIKQSEIGITLDYDFILREVKTTLDVVVMFKKHRLTELYFNPVEKYKLTNIDQS</sequence>
<dbReference type="InterPro" id="IPR050921">
    <property type="entry name" value="T4SS_GSP_E_ATPase"/>
</dbReference>
<proteinExistence type="inferred from homology"/>
<evidence type="ECO:0000313" key="4">
    <source>
        <dbReference type="EMBL" id="QIT20030.1"/>
    </source>
</evidence>
<evidence type="ECO:0000256" key="2">
    <source>
        <dbReference type="RuleBase" id="RU366071"/>
    </source>
</evidence>
<dbReference type="InterPro" id="IPR001482">
    <property type="entry name" value="T2SS/T4SS_dom"/>
</dbReference>
<keyword evidence="2" id="KW-0067">ATP-binding</keyword>
<dbReference type="Pfam" id="PF00437">
    <property type="entry name" value="T2SSE"/>
    <property type="match status" value="1"/>
</dbReference>
<dbReference type="Gene3D" id="3.30.450.90">
    <property type="match status" value="1"/>
</dbReference>
<evidence type="ECO:0000256" key="1">
    <source>
        <dbReference type="ARBA" id="ARBA00006611"/>
    </source>
</evidence>
<dbReference type="NCBIfam" id="TIGR02788">
    <property type="entry name" value="VirB11"/>
    <property type="match status" value="1"/>
</dbReference>
<organism evidence="4 5">
    <name type="scientific">Acinetobacter pittii</name>
    <name type="common">Acinetobacter genomosp. 3</name>
    <dbReference type="NCBI Taxonomy" id="48296"/>
    <lineage>
        <taxon>Bacteria</taxon>
        <taxon>Pseudomonadati</taxon>
        <taxon>Pseudomonadota</taxon>
        <taxon>Gammaproteobacteria</taxon>
        <taxon>Moraxellales</taxon>
        <taxon>Moraxellaceae</taxon>
        <taxon>Acinetobacter</taxon>
        <taxon>Acinetobacter calcoaceticus/baumannii complex</taxon>
    </lineage>
</organism>
<dbReference type="RefSeq" id="WP_167564514.1">
    <property type="nucleotide sequence ID" value="NZ_CP049808.1"/>
</dbReference>
<geneLocation type="plasmid" evidence="5">
    <name>pa1254_2</name>
</geneLocation>
<protein>
    <recommendedName>
        <fullName evidence="2">Type IV secretion system protein</fullName>
    </recommendedName>
</protein>
<dbReference type="GO" id="GO:0043684">
    <property type="term" value="C:type IV secretion system complex"/>
    <property type="evidence" value="ECO:0007669"/>
    <property type="project" value="UniProtKB-UniRule"/>
</dbReference>
<evidence type="ECO:0000313" key="5">
    <source>
        <dbReference type="Proteomes" id="UP000501692"/>
    </source>
</evidence>
<name>A0A6H0G0B6_ACIPI</name>
<comment type="similarity">
    <text evidence="1 2">Belongs to the GSP E family.</text>
</comment>
<comment type="function">
    <text evidence="2">Part of the Type IV secretion system.</text>
</comment>
<dbReference type="InterPro" id="IPR014155">
    <property type="entry name" value="VirB11"/>
</dbReference>
<dbReference type="GO" id="GO:0044097">
    <property type="term" value="P:secretion by the type IV secretion system"/>
    <property type="evidence" value="ECO:0007669"/>
    <property type="project" value="InterPro"/>
</dbReference>
<accession>A0A6H0G0B6</accession>
<dbReference type="Gene3D" id="3.40.50.300">
    <property type="entry name" value="P-loop containing nucleotide triphosphate hydrolases"/>
    <property type="match status" value="1"/>
</dbReference>
<dbReference type="CDD" id="cd01130">
    <property type="entry name" value="VirB11-like_ATPase"/>
    <property type="match status" value="1"/>
</dbReference>
<dbReference type="Proteomes" id="UP000501692">
    <property type="component" value="Plasmid pA1254_2"/>
</dbReference>
<dbReference type="PANTHER" id="PTHR30486:SF6">
    <property type="entry name" value="TYPE IV PILUS RETRACTATION ATPASE PILT"/>
    <property type="match status" value="1"/>
</dbReference>
<keyword evidence="4" id="KW-0614">Plasmid</keyword>
<dbReference type="EMBL" id="CP049808">
    <property type="protein sequence ID" value="QIT20030.1"/>
    <property type="molecule type" value="Genomic_DNA"/>
</dbReference>
<dbReference type="SUPFAM" id="SSF52540">
    <property type="entry name" value="P-loop containing nucleoside triphosphate hydrolases"/>
    <property type="match status" value="1"/>
</dbReference>
<dbReference type="AlphaFoldDB" id="A0A6H0G0B6"/>
<dbReference type="InterPro" id="IPR027417">
    <property type="entry name" value="P-loop_NTPase"/>
</dbReference>
<evidence type="ECO:0000259" key="3">
    <source>
        <dbReference type="Pfam" id="PF00437"/>
    </source>
</evidence>
<dbReference type="PANTHER" id="PTHR30486">
    <property type="entry name" value="TWITCHING MOTILITY PROTEIN PILT"/>
    <property type="match status" value="1"/>
</dbReference>
<dbReference type="GO" id="GO:0016887">
    <property type="term" value="F:ATP hydrolysis activity"/>
    <property type="evidence" value="ECO:0007669"/>
    <property type="project" value="InterPro"/>
</dbReference>
<keyword evidence="2" id="KW-0547">Nucleotide-binding</keyword>
<feature type="domain" description="Bacterial type II secretion system protein E" evidence="3">
    <location>
        <begin position="183"/>
        <end position="337"/>
    </location>
</feature>